<keyword evidence="2" id="KW-1185">Reference proteome</keyword>
<proteinExistence type="predicted"/>
<dbReference type="HOGENOM" id="CLU_030880_3_1_1"/>
<dbReference type="GO" id="GO:0005739">
    <property type="term" value="C:mitochondrion"/>
    <property type="evidence" value="ECO:0007669"/>
    <property type="project" value="TreeGrafter"/>
</dbReference>
<dbReference type="Gene3D" id="3.40.50.1000">
    <property type="entry name" value="HAD superfamily/HAD-like"/>
    <property type="match status" value="2"/>
</dbReference>
<dbReference type="AlphaFoldDB" id="M5G746"/>
<name>M5G746_DACPD</name>
<keyword evidence="1" id="KW-0378">Hydrolase</keyword>
<dbReference type="STRING" id="1858805.M5G746"/>
<dbReference type="Pfam" id="PF13344">
    <property type="entry name" value="Hydrolase_6"/>
    <property type="match status" value="1"/>
</dbReference>
<dbReference type="GeneID" id="63692614"/>
<dbReference type="Proteomes" id="UP000030653">
    <property type="component" value="Unassembled WGS sequence"/>
</dbReference>
<organism evidence="1 2">
    <name type="scientific">Dacryopinax primogenitus (strain DJM 731)</name>
    <name type="common">Brown rot fungus</name>
    <dbReference type="NCBI Taxonomy" id="1858805"/>
    <lineage>
        <taxon>Eukaryota</taxon>
        <taxon>Fungi</taxon>
        <taxon>Dikarya</taxon>
        <taxon>Basidiomycota</taxon>
        <taxon>Agaricomycotina</taxon>
        <taxon>Dacrymycetes</taxon>
        <taxon>Dacrymycetales</taxon>
        <taxon>Dacrymycetaceae</taxon>
        <taxon>Dacryopinax</taxon>
    </lineage>
</organism>
<dbReference type="GO" id="GO:0016787">
    <property type="term" value="F:hydrolase activity"/>
    <property type="evidence" value="ECO:0007669"/>
    <property type="project" value="UniProtKB-KW"/>
</dbReference>
<dbReference type="InterPro" id="IPR050324">
    <property type="entry name" value="CDP-alcohol_PTase-I"/>
</dbReference>
<dbReference type="InterPro" id="IPR006357">
    <property type="entry name" value="HAD-SF_hydro_IIA"/>
</dbReference>
<dbReference type="PANTHER" id="PTHR14269">
    <property type="entry name" value="CDP-DIACYLGLYCEROL--GLYCEROL-3-PHOSPHATE 3-PHOSPHATIDYLTRANSFERASE-RELATED"/>
    <property type="match status" value="1"/>
</dbReference>
<protein>
    <submittedName>
        <fullName evidence="1">HAD hydrolase</fullName>
    </submittedName>
</protein>
<reference evidence="1 2" key="1">
    <citation type="journal article" date="2012" name="Science">
        <title>The Paleozoic origin of enzymatic lignin decomposition reconstructed from 31 fungal genomes.</title>
        <authorList>
            <person name="Floudas D."/>
            <person name="Binder M."/>
            <person name="Riley R."/>
            <person name="Barry K."/>
            <person name="Blanchette R.A."/>
            <person name="Henrissat B."/>
            <person name="Martinez A.T."/>
            <person name="Otillar R."/>
            <person name="Spatafora J.W."/>
            <person name="Yadav J.S."/>
            <person name="Aerts A."/>
            <person name="Benoit I."/>
            <person name="Boyd A."/>
            <person name="Carlson A."/>
            <person name="Copeland A."/>
            <person name="Coutinho P.M."/>
            <person name="de Vries R.P."/>
            <person name="Ferreira P."/>
            <person name="Findley K."/>
            <person name="Foster B."/>
            <person name="Gaskell J."/>
            <person name="Glotzer D."/>
            <person name="Gorecki P."/>
            <person name="Heitman J."/>
            <person name="Hesse C."/>
            <person name="Hori C."/>
            <person name="Igarashi K."/>
            <person name="Jurgens J.A."/>
            <person name="Kallen N."/>
            <person name="Kersten P."/>
            <person name="Kohler A."/>
            <person name="Kuees U."/>
            <person name="Kumar T.K.A."/>
            <person name="Kuo A."/>
            <person name="LaButti K."/>
            <person name="Larrondo L.F."/>
            <person name="Lindquist E."/>
            <person name="Ling A."/>
            <person name="Lombard V."/>
            <person name="Lucas S."/>
            <person name="Lundell T."/>
            <person name="Martin R."/>
            <person name="McLaughlin D.J."/>
            <person name="Morgenstern I."/>
            <person name="Morin E."/>
            <person name="Murat C."/>
            <person name="Nagy L.G."/>
            <person name="Nolan M."/>
            <person name="Ohm R.A."/>
            <person name="Patyshakuliyeva A."/>
            <person name="Rokas A."/>
            <person name="Ruiz-Duenas F.J."/>
            <person name="Sabat G."/>
            <person name="Salamov A."/>
            <person name="Samejima M."/>
            <person name="Schmutz J."/>
            <person name="Slot J.C."/>
            <person name="St John F."/>
            <person name="Stenlid J."/>
            <person name="Sun H."/>
            <person name="Sun S."/>
            <person name="Syed K."/>
            <person name="Tsang A."/>
            <person name="Wiebenga A."/>
            <person name="Young D."/>
            <person name="Pisabarro A."/>
            <person name="Eastwood D.C."/>
            <person name="Martin F."/>
            <person name="Cullen D."/>
            <person name="Grigoriev I.V."/>
            <person name="Hibbett D.S."/>
        </authorList>
    </citation>
    <scope>NUCLEOTIDE SEQUENCE [LARGE SCALE GENOMIC DNA]</scope>
    <source>
        <strain evidence="1 2">DJM-731 SS1</strain>
    </source>
</reference>
<dbReference type="GO" id="GO:0046474">
    <property type="term" value="P:glycerophospholipid biosynthetic process"/>
    <property type="evidence" value="ECO:0007669"/>
    <property type="project" value="TreeGrafter"/>
</dbReference>
<dbReference type="InterPro" id="IPR036412">
    <property type="entry name" value="HAD-like_sf"/>
</dbReference>
<accession>M5G746</accession>
<dbReference type="InterPro" id="IPR023214">
    <property type="entry name" value="HAD_sf"/>
</dbReference>
<dbReference type="EMBL" id="JH795858">
    <property type="protein sequence ID" value="EJU04030.1"/>
    <property type="molecule type" value="Genomic_DNA"/>
</dbReference>
<sequence>MNLLGQRWVRISHITSGLARGLQTQALKKSSLAFCFDVDGVLLHGHEAIPCAKKALRMVEGENSRGLKIPYILLTNGGGKPEAERARSLSEVLGVNISEHQLIQAHTILRPIAKKYGHEPVLILGGELDTCRKIAEGYGYTQPSLPIDYLATDSRIWPFYKLNDAENEIAKPHPPHPKFVLTVHDPRNWALEIQLLVDLLTHPTHPPPKIVFCNPDLLWRSDYPRSRFGQGAFRTALTAAYRASTGKKLEYEQFGKPTRATYEFAEGFLMDQAGIEVGEEMPRVYMVGDNPESDIAGANAHGWESILVNTGVYNSADDGPPVHWPTRMLDNVEQAVEWAIDREFAPLGEKLRERKKWDGVKSGALDHL</sequence>
<dbReference type="Pfam" id="PF13242">
    <property type="entry name" value="Hydrolase_like"/>
    <property type="match status" value="1"/>
</dbReference>
<evidence type="ECO:0000313" key="1">
    <source>
        <dbReference type="EMBL" id="EJU04030.1"/>
    </source>
</evidence>
<dbReference type="InterPro" id="IPR006353">
    <property type="entry name" value="HAD-SF_hydro_IIA_CECR5"/>
</dbReference>
<dbReference type="RefSeq" id="XP_040630924.1">
    <property type="nucleotide sequence ID" value="XM_040777552.1"/>
</dbReference>
<dbReference type="OMA" id="WPFHDLT"/>
<dbReference type="SUPFAM" id="SSF56784">
    <property type="entry name" value="HAD-like"/>
    <property type="match status" value="1"/>
</dbReference>
<dbReference type="PANTHER" id="PTHR14269:SF4">
    <property type="entry name" value="CAT EYE SYNDROME CRITICAL REGION PROTEIN 5"/>
    <property type="match status" value="1"/>
</dbReference>
<dbReference type="OrthoDB" id="10251048at2759"/>
<evidence type="ECO:0000313" key="2">
    <source>
        <dbReference type="Proteomes" id="UP000030653"/>
    </source>
</evidence>
<gene>
    <name evidence="1" type="ORF">DACRYDRAFT_98848</name>
</gene>
<dbReference type="NCBIfam" id="TIGR01460">
    <property type="entry name" value="HAD-SF-IIA"/>
    <property type="match status" value="1"/>
</dbReference>
<dbReference type="NCBIfam" id="TIGR01456">
    <property type="entry name" value="CECR5"/>
    <property type="match status" value="1"/>
</dbReference>